<dbReference type="Proteomes" id="UP000805193">
    <property type="component" value="Unassembled WGS sequence"/>
</dbReference>
<gene>
    <name evidence="1" type="ORF">HPB47_017932</name>
</gene>
<dbReference type="EMBL" id="JABSTQ010006934">
    <property type="protein sequence ID" value="KAG0436466.1"/>
    <property type="molecule type" value="Genomic_DNA"/>
</dbReference>
<keyword evidence="2" id="KW-1185">Reference proteome</keyword>
<comment type="caution">
    <text evidence="1">The sequence shown here is derived from an EMBL/GenBank/DDBJ whole genome shotgun (WGS) entry which is preliminary data.</text>
</comment>
<proteinExistence type="predicted"/>
<sequence length="308" mass="35239">MRLSTDLITVPRQVEGSVSDDPSLYTETDSSLTVHNMFANRGTVAALDAFYDGYERGYEIYKYSRLAAAGSRRSVRRRRFTHVASKDAKRRVPTYNVTDEYQLRRNTVRASAHIPWVSCDDKVSSVYWNDDRRAVYVCRDYSLTNDFYDASLLQRVVVNEWFVFPVPRVHRMPGVDYWKELKKAVDATVLCYYMLASEVERAQPTRCCDHSLFLSKVQTMAERAAYRLTDDDVYCKRVGSTSVTAVDARACYNATMVCLTTAVSDVCLAEGFHRRRVVKAVKNGLLPFLDRLFHPTAVVSDVRSLLPR</sequence>
<evidence type="ECO:0000313" key="1">
    <source>
        <dbReference type="EMBL" id="KAG0436466.1"/>
    </source>
</evidence>
<reference evidence="1 2" key="1">
    <citation type="journal article" date="2020" name="Cell">
        <title>Large-Scale Comparative Analyses of Tick Genomes Elucidate Their Genetic Diversity and Vector Capacities.</title>
        <authorList>
            <consortium name="Tick Genome and Microbiome Consortium (TIGMIC)"/>
            <person name="Jia N."/>
            <person name="Wang J."/>
            <person name="Shi W."/>
            <person name="Du L."/>
            <person name="Sun Y."/>
            <person name="Zhan W."/>
            <person name="Jiang J.F."/>
            <person name="Wang Q."/>
            <person name="Zhang B."/>
            <person name="Ji P."/>
            <person name="Bell-Sakyi L."/>
            <person name="Cui X.M."/>
            <person name="Yuan T.T."/>
            <person name="Jiang B.G."/>
            <person name="Yang W.F."/>
            <person name="Lam T.T."/>
            <person name="Chang Q.C."/>
            <person name="Ding S.J."/>
            <person name="Wang X.J."/>
            <person name="Zhu J.G."/>
            <person name="Ruan X.D."/>
            <person name="Zhao L."/>
            <person name="Wei J.T."/>
            <person name="Ye R.Z."/>
            <person name="Que T.C."/>
            <person name="Du C.H."/>
            <person name="Zhou Y.H."/>
            <person name="Cheng J.X."/>
            <person name="Dai P.F."/>
            <person name="Guo W.B."/>
            <person name="Han X.H."/>
            <person name="Huang E.J."/>
            <person name="Li L.F."/>
            <person name="Wei W."/>
            <person name="Gao Y.C."/>
            <person name="Liu J.Z."/>
            <person name="Shao H.Z."/>
            <person name="Wang X."/>
            <person name="Wang C.C."/>
            <person name="Yang T.C."/>
            <person name="Huo Q.B."/>
            <person name="Li W."/>
            <person name="Chen H.Y."/>
            <person name="Chen S.E."/>
            <person name="Zhou L.G."/>
            <person name="Ni X.B."/>
            <person name="Tian J.H."/>
            <person name="Sheng Y."/>
            <person name="Liu T."/>
            <person name="Pan Y.S."/>
            <person name="Xia L.Y."/>
            <person name="Li J."/>
            <person name="Zhao F."/>
            <person name="Cao W.C."/>
        </authorList>
    </citation>
    <scope>NUCLEOTIDE SEQUENCE [LARGE SCALE GENOMIC DNA]</scope>
    <source>
        <strain evidence="1">Iper-2018</strain>
    </source>
</reference>
<organism evidence="1 2">
    <name type="scientific">Ixodes persulcatus</name>
    <name type="common">Taiga tick</name>
    <dbReference type="NCBI Taxonomy" id="34615"/>
    <lineage>
        <taxon>Eukaryota</taxon>
        <taxon>Metazoa</taxon>
        <taxon>Ecdysozoa</taxon>
        <taxon>Arthropoda</taxon>
        <taxon>Chelicerata</taxon>
        <taxon>Arachnida</taxon>
        <taxon>Acari</taxon>
        <taxon>Parasitiformes</taxon>
        <taxon>Ixodida</taxon>
        <taxon>Ixodoidea</taxon>
        <taxon>Ixodidae</taxon>
        <taxon>Ixodinae</taxon>
        <taxon>Ixodes</taxon>
    </lineage>
</organism>
<evidence type="ECO:0000313" key="2">
    <source>
        <dbReference type="Proteomes" id="UP000805193"/>
    </source>
</evidence>
<name>A0AC60QM03_IXOPE</name>
<accession>A0AC60QM03</accession>
<protein>
    <submittedName>
        <fullName evidence="1">Uncharacterized protein</fullName>
    </submittedName>
</protein>